<protein>
    <submittedName>
        <fullName evidence="1">Unnamed protein product</fullName>
    </submittedName>
</protein>
<dbReference type="EMBL" id="BSXT01000406">
    <property type="protein sequence ID" value="GMF26593.1"/>
    <property type="molecule type" value="Genomic_DNA"/>
</dbReference>
<reference evidence="1" key="1">
    <citation type="submission" date="2023-04" db="EMBL/GenBank/DDBJ databases">
        <title>Phytophthora fragariaefolia NBRC 109709.</title>
        <authorList>
            <person name="Ichikawa N."/>
            <person name="Sato H."/>
            <person name="Tonouchi N."/>
        </authorList>
    </citation>
    <scope>NUCLEOTIDE SEQUENCE</scope>
    <source>
        <strain evidence="1">NBRC 109709</strain>
    </source>
</reference>
<comment type="caution">
    <text evidence="1">The sequence shown here is derived from an EMBL/GenBank/DDBJ whole genome shotgun (WGS) entry which is preliminary data.</text>
</comment>
<dbReference type="AlphaFoldDB" id="A0A9W6U7B7"/>
<evidence type="ECO:0000313" key="1">
    <source>
        <dbReference type="EMBL" id="GMF26593.1"/>
    </source>
</evidence>
<sequence length="154" mass="16312">MVDSPHYLDPLAANSVQLASMVLLDKGSVAEISALVRAVTGCHTAGDPDLSDPFLYHDTATHLGFRDTELATPRNYLSLGFVHDQSMVDGVQRVPHAEAAASLGWALESVPVRGLRPLAVVARHEALAVQSVEVGDDDLGVLRDPAAVGLDHES</sequence>
<name>A0A9W6U7B7_9STRA</name>
<dbReference type="Proteomes" id="UP001165121">
    <property type="component" value="Unassembled WGS sequence"/>
</dbReference>
<organism evidence="1 2">
    <name type="scientific">Phytophthora fragariaefolia</name>
    <dbReference type="NCBI Taxonomy" id="1490495"/>
    <lineage>
        <taxon>Eukaryota</taxon>
        <taxon>Sar</taxon>
        <taxon>Stramenopiles</taxon>
        <taxon>Oomycota</taxon>
        <taxon>Peronosporomycetes</taxon>
        <taxon>Peronosporales</taxon>
        <taxon>Peronosporaceae</taxon>
        <taxon>Phytophthora</taxon>
    </lineage>
</organism>
<evidence type="ECO:0000313" key="2">
    <source>
        <dbReference type="Proteomes" id="UP001165121"/>
    </source>
</evidence>
<accession>A0A9W6U7B7</accession>
<keyword evidence="2" id="KW-1185">Reference proteome</keyword>
<proteinExistence type="predicted"/>
<gene>
    <name evidence="1" type="ORF">Pfra01_000506700</name>
</gene>